<evidence type="ECO:0000259" key="12">
    <source>
        <dbReference type="PROSITE" id="PS50887"/>
    </source>
</evidence>
<evidence type="ECO:0000256" key="10">
    <source>
        <dbReference type="ARBA" id="ARBA00023118"/>
    </source>
</evidence>
<organism evidence="13 14">
    <name type="scientific">Treponema medium</name>
    <dbReference type="NCBI Taxonomy" id="58231"/>
    <lineage>
        <taxon>Bacteria</taxon>
        <taxon>Pseudomonadati</taxon>
        <taxon>Spirochaetota</taxon>
        <taxon>Spirochaetia</taxon>
        <taxon>Spirochaetales</taxon>
        <taxon>Treponemataceae</taxon>
        <taxon>Treponema</taxon>
    </lineage>
</organism>
<reference evidence="13 14" key="1">
    <citation type="submission" date="2018-08" db="EMBL/GenBank/DDBJ databases">
        <authorList>
            <person name="Clegg S.R."/>
            <person name="Carter S.D."/>
            <person name="Radford A.D."/>
            <person name="Darby A."/>
            <person name="Hall N."/>
            <person name="Birtles R."/>
            <person name="Evans N.J."/>
        </authorList>
    </citation>
    <scope>NUCLEOTIDE SEQUENCE [LARGE SCALE GENOMIC DNA]</scope>
    <source>
        <strain evidence="13 14">ATCC 700293</strain>
    </source>
</reference>
<evidence type="ECO:0000256" key="9">
    <source>
        <dbReference type="ARBA" id="ARBA00022840"/>
    </source>
</evidence>
<dbReference type="PANTHER" id="PTHR36528">
    <property type="entry name" value="CRISPR SYSTEM SINGLE-STRAND-SPECIFIC DEOXYRIBONUCLEASE CAS10/CSM1 (SUBTYPE III-A)"/>
    <property type="match status" value="1"/>
</dbReference>
<dbReference type="InterPro" id="IPR041062">
    <property type="entry name" value="Csm1_B"/>
</dbReference>
<keyword evidence="7" id="KW-0378">Hydrolase</keyword>
<dbReference type="InterPro" id="IPR000160">
    <property type="entry name" value="GGDEF_dom"/>
</dbReference>
<comment type="similarity">
    <text evidence="1">Belongs to the CRISPR-associated Cas10/Csm1 family.</text>
</comment>
<keyword evidence="3" id="KW-0808">Transferase</keyword>
<dbReference type="Pfam" id="PF22335">
    <property type="entry name" value="Cas10-Cmr2_palm2"/>
    <property type="match status" value="1"/>
</dbReference>
<dbReference type="InterPro" id="IPR013408">
    <property type="entry name" value="Cas10/Csm1"/>
</dbReference>
<keyword evidence="14" id="KW-1185">Reference proteome</keyword>
<accession>A0ABX7M1Z9</accession>
<evidence type="ECO:0000256" key="7">
    <source>
        <dbReference type="ARBA" id="ARBA00022801"/>
    </source>
</evidence>
<dbReference type="EMBL" id="CP031393">
    <property type="protein sequence ID" value="QSH96914.1"/>
    <property type="molecule type" value="Genomic_DNA"/>
</dbReference>
<evidence type="ECO:0000256" key="11">
    <source>
        <dbReference type="ARBA" id="ARBA00032922"/>
    </source>
</evidence>
<evidence type="ECO:0000256" key="4">
    <source>
        <dbReference type="ARBA" id="ARBA00022722"/>
    </source>
</evidence>
<keyword evidence="10" id="KW-0051">Antiviral defense</keyword>
<sequence>MKYVAIVFLDSLENRLHNGKKGLMKYMSDQFKEVVLAAWLYNAGSVELLGAIQDCLPPELDAGVVITLASQQTVPEDTSLAFTQQLIAYSCRLSLGLSDSKINPEAVSKQQSHRGEERAVPLINILTTLHLSEKGAPVKAFNRLQPLEEAAILPSTSAKATQEEYKQHWTQFRADFKKLKGLSFRQFLPALVSLLEQYWWCIPASDQDEQDISLFQHAKLTAAFAAALYRYHTETGACTENALYDTAAKKFRLINGDMSGIQKYIFDLQIPKNNAKLLRARSFQLWALSEVCADYIIEDFALTSANIITTAGGKFLLLVHNTDKTLRHIEALQEHLETYFLKEFAGKLFFILSNGVELSALDIDKEHILRSINEVGYNAEECKQRKMQKALTKHGAVLSSLYDDLQKNGECAFCGVHPASGLDGDRPICKHCDSLKKIGERLVKTGGVVFHSDRLKDMASFEQLVEVSHEKQQRNTDAQSVTYIINKFQAGLPRINLPYTAPKEKDGTIKMFEDIVKDSAGNRKLAMFKADIDNLGLVFTSSLGARMSLARYAEMSRILHYFFSTYYAYFVEQHPYYNNKIYTVFSGGDDLCVLGAWDVVLHFAYDFRQELQKLTNNNPSVTLSGGLVLAFPSLPVRNIAETAEEQLELSKDFNGDRAVQVGLVTKNAVTVFDTSVSWEDFHTYLGYGEQLAQYMNDEKLGTAPVYKLIGFANREKQVRNGNVREMVWRSNFRYTVARTIKDENATLKNLFLSFGTADSILKARIAASYALYANRKSTEEGV</sequence>
<name>A0ABX7M1Z9_TREMD</name>
<evidence type="ECO:0000313" key="13">
    <source>
        <dbReference type="EMBL" id="QSH96914.1"/>
    </source>
</evidence>
<proteinExistence type="inferred from homology"/>
<evidence type="ECO:0000256" key="8">
    <source>
        <dbReference type="ARBA" id="ARBA00022839"/>
    </source>
</evidence>
<evidence type="ECO:0000256" key="1">
    <source>
        <dbReference type="ARBA" id="ARBA00005700"/>
    </source>
</evidence>
<dbReference type="Gene3D" id="3.30.70.270">
    <property type="match status" value="1"/>
</dbReference>
<protein>
    <recommendedName>
        <fullName evidence="2">CRISPR system single-strand-specific deoxyribonuclease Cas10/Csm1 (subtype III-A)</fullName>
    </recommendedName>
    <alternativeName>
        <fullName evidence="11">Cyclic oligoadenylate synthase</fullName>
    </alternativeName>
</protein>
<keyword evidence="4" id="KW-0540">Nuclease</keyword>
<evidence type="ECO:0000256" key="2">
    <source>
        <dbReference type="ARBA" id="ARBA00014333"/>
    </source>
</evidence>
<dbReference type="Pfam" id="PF18211">
    <property type="entry name" value="Csm1_B"/>
    <property type="match status" value="1"/>
</dbReference>
<dbReference type="Proteomes" id="UP000663454">
    <property type="component" value="Chromosome"/>
</dbReference>
<keyword evidence="5" id="KW-0547">Nucleotide-binding</keyword>
<gene>
    <name evidence="13" type="primary">cas10</name>
    <name evidence="13" type="ORF">DWB79_03895</name>
</gene>
<evidence type="ECO:0000256" key="5">
    <source>
        <dbReference type="ARBA" id="ARBA00022741"/>
    </source>
</evidence>
<dbReference type="NCBIfam" id="TIGR02578">
    <property type="entry name" value="cas_TM1811_Csm1"/>
    <property type="match status" value="1"/>
</dbReference>
<evidence type="ECO:0000313" key="14">
    <source>
        <dbReference type="Proteomes" id="UP000663454"/>
    </source>
</evidence>
<evidence type="ECO:0000256" key="3">
    <source>
        <dbReference type="ARBA" id="ARBA00022679"/>
    </source>
</evidence>
<dbReference type="PANTHER" id="PTHR36528:SF1">
    <property type="entry name" value="CRISPR SYSTEM SINGLE-STRAND-SPECIFIC DEOXYRIBONUCLEASE CAS10_CSM1 (SUBTYPE III-A)"/>
    <property type="match status" value="1"/>
</dbReference>
<feature type="domain" description="GGDEF" evidence="12">
    <location>
        <begin position="523"/>
        <end position="664"/>
    </location>
</feature>
<dbReference type="PROSITE" id="PS50887">
    <property type="entry name" value="GGDEF"/>
    <property type="match status" value="1"/>
</dbReference>
<keyword evidence="9" id="KW-0067">ATP-binding</keyword>
<evidence type="ECO:0000256" key="6">
    <source>
        <dbReference type="ARBA" id="ARBA00022759"/>
    </source>
</evidence>
<keyword evidence="6" id="KW-0255">Endonuclease</keyword>
<dbReference type="InterPro" id="IPR043128">
    <property type="entry name" value="Rev_trsase/Diguanyl_cyclase"/>
</dbReference>
<dbReference type="InterPro" id="IPR052117">
    <property type="entry name" value="Cas10/Csm1_subtype-III-A"/>
</dbReference>
<keyword evidence="8" id="KW-0269">Exonuclease</keyword>
<dbReference type="InterPro" id="IPR054767">
    <property type="entry name" value="Cas10-Cmr2_palm2"/>
</dbReference>
<dbReference type="RefSeq" id="WP_156831496.1">
    <property type="nucleotide sequence ID" value="NZ_CP031393.1"/>
</dbReference>